<evidence type="ECO:0000256" key="2">
    <source>
        <dbReference type="ARBA" id="ARBA00019694"/>
    </source>
</evidence>
<feature type="domain" description="Mediator of RNA polymerase II transcription subunit 25 von Willebrand factor type A" evidence="3">
    <location>
        <begin position="7"/>
        <end position="76"/>
    </location>
</feature>
<evidence type="ECO:0000313" key="4">
    <source>
        <dbReference type="EMBL" id="MCI03726.1"/>
    </source>
</evidence>
<reference evidence="4 5" key="1">
    <citation type="journal article" date="2018" name="Front. Plant Sci.">
        <title>Red Clover (Trifolium pratense) and Zigzag Clover (T. medium) - A Picture of Genomic Similarities and Differences.</title>
        <authorList>
            <person name="Dluhosova J."/>
            <person name="Istvanek J."/>
            <person name="Nedelnik J."/>
            <person name="Repkova J."/>
        </authorList>
    </citation>
    <scope>NUCLEOTIDE SEQUENCE [LARGE SCALE GENOMIC DNA]</scope>
    <source>
        <strain evidence="5">cv. 10/8</strain>
        <tissue evidence="4">Leaf</tissue>
    </source>
</reference>
<dbReference type="GO" id="GO:0045944">
    <property type="term" value="P:positive regulation of transcription by RNA polymerase II"/>
    <property type="evidence" value="ECO:0007669"/>
    <property type="project" value="TreeGrafter"/>
</dbReference>
<dbReference type="EMBL" id="LXQA010053085">
    <property type="protein sequence ID" value="MCI03726.1"/>
    <property type="molecule type" value="Genomic_DNA"/>
</dbReference>
<dbReference type="PANTHER" id="PTHR12433:SF12">
    <property type="entry name" value="MEDIATOR OF RNA POLYMERASE II TRANSCRIPTION SUBUNIT 25"/>
    <property type="match status" value="1"/>
</dbReference>
<organism evidence="4 5">
    <name type="scientific">Trifolium medium</name>
    <dbReference type="NCBI Taxonomy" id="97028"/>
    <lineage>
        <taxon>Eukaryota</taxon>
        <taxon>Viridiplantae</taxon>
        <taxon>Streptophyta</taxon>
        <taxon>Embryophyta</taxon>
        <taxon>Tracheophyta</taxon>
        <taxon>Spermatophyta</taxon>
        <taxon>Magnoliopsida</taxon>
        <taxon>eudicotyledons</taxon>
        <taxon>Gunneridae</taxon>
        <taxon>Pentapetalae</taxon>
        <taxon>rosids</taxon>
        <taxon>fabids</taxon>
        <taxon>Fabales</taxon>
        <taxon>Fabaceae</taxon>
        <taxon>Papilionoideae</taxon>
        <taxon>50 kb inversion clade</taxon>
        <taxon>NPAAA clade</taxon>
        <taxon>Hologalegina</taxon>
        <taxon>IRL clade</taxon>
        <taxon>Trifolieae</taxon>
        <taxon>Trifolium</taxon>
    </lineage>
</organism>
<dbReference type="Proteomes" id="UP000265520">
    <property type="component" value="Unassembled WGS sequence"/>
</dbReference>
<dbReference type="Pfam" id="PF11265">
    <property type="entry name" value="Med25_VWA"/>
    <property type="match status" value="1"/>
</dbReference>
<comment type="similarity">
    <text evidence="1">Belongs to the Mediator complex subunit 25 family.</text>
</comment>
<name>A0A392NX93_9FABA</name>
<evidence type="ECO:0000259" key="3">
    <source>
        <dbReference type="Pfam" id="PF11265"/>
    </source>
</evidence>
<dbReference type="GO" id="GO:0016592">
    <property type="term" value="C:mediator complex"/>
    <property type="evidence" value="ECO:0007669"/>
    <property type="project" value="TreeGrafter"/>
</dbReference>
<dbReference type="PANTHER" id="PTHR12433">
    <property type="entry name" value="MEDIATOR OF RNA POLYMERASE II TRANSCRIPTION SUBUNIT 25"/>
    <property type="match status" value="1"/>
</dbReference>
<accession>A0A392NX93</accession>
<dbReference type="GO" id="GO:0005667">
    <property type="term" value="C:transcription regulator complex"/>
    <property type="evidence" value="ECO:0007669"/>
    <property type="project" value="TreeGrafter"/>
</dbReference>
<dbReference type="AlphaFoldDB" id="A0A392NX93"/>
<evidence type="ECO:0000313" key="5">
    <source>
        <dbReference type="Proteomes" id="UP000265520"/>
    </source>
</evidence>
<comment type="caution">
    <text evidence="4">The sequence shown here is derived from an EMBL/GenBank/DDBJ whole genome shotgun (WGS) entry which is preliminary data.</text>
</comment>
<proteinExistence type="inferred from homology"/>
<keyword evidence="5" id="KW-1185">Reference proteome</keyword>
<dbReference type="InterPro" id="IPR021419">
    <property type="entry name" value="Mediator_Med25_VWA"/>
</dbReference>
<sequence length="160" mass="18137">EAGYDMQFINWTKDVNRYMESLSHLSFNGNDLNHSSMAEGLAEALVMYPKPCDTMTEREYYNAERHCILVALGDPVPKRIPVCVPMIKRAQLIGQRLQACNADFLEVAQKCVPVIYSNDMYLYPYCDVAVAEPLDLTVKLNRICLHLDSTALQSLHQCSC</sequence>
<protein>
    <recommendedName>
        <fullName evidence="2">Mediator of RNA polymerase II transcription subunit 25</fullName>
    </recommendedName>
</protein>
<feature type="non-terminal residue" evidence="4">
    <location>
        <position position="1"/>
    </location>
</feature>
<evidence type="ECO:0000256" key="1">
    <source>
        <dbReference type="ARBA" id="ARBA00009102"/>
    </source>
</evidence>